<evidence type="ECO:0000256" key="3">
    <source>
        <dbReference type="SAM" id="SignalP"/>
    </source>
</evidence>
<protein>
    <recommendedName>
        <fullName evidence="4">WSC domain-containing protein</fullName>
    </recommendedName>
</protein>
<sequence length="479" mass="50740">MGIMLRSDLARRAAAWMALLSSSLTVAFDAPYCSNQNTASGDAFNWPYQSNGKCTDHCNSLGTYAFAVIQFTDCWCTNYIPARQEDTSNCQVGCPGFPVEHCGDKDKGLYIYIKLAGSPSGTQGGSQPSATDVSSAAPPPSPTEKPPSSEAPTQAQASPSVVTRVVTANPQTVVQTVVGAPQVTTVFSPITSIFTVSTTEVRSSFSTVSFVEVHSFFSTVATTELRSSFTTVSVTQVHSFFSTVATTELRPTSSTIAFSKLRSILSTQPASTTRPTSSADPPTTTEEPKTTATVVTESGIIVTRTVVFTPDPTPASGQTSDSNDSQSNTGGIVGGVVGGVLGLLAIVGGILFLLWRRRKQQREQMGGEGGQSGLNRNTSTMSKAGLLGGHGVEKNLQYPQATVATSGSQRSRRDDDSIGPMSTSDRRYSQPVLVDSRLNPRAVLTFHGSNESRDSLASIDDSRDYGRQLNVVNPDPSRD</sequence>
<dbReference type="GeneID" id="13283794"/>
<feature type="domain" description="WSC" evidence="4">
    <location>
        <begin position="27"/>
        <end position="115"/>
    </location>
</feature>
<organism evidence="6">
    <name type="scientific">Leptosphaeria maculans (strain JN3 / isolate v23.1.3 / race Av1-4-5-6-7-8)</name>
    <name type="common">Blackleg fungus</name>
    <name type="synonym">Phoma lingam</name>
    <dbReference type="NCBI Taxonomy" id="985895"/>
    <lineage>
        <taxon>Eukaryota</taxon>
        <taxon>Fungi</taxon>
        <taxon>Dikarya</taxon>
        <taxon>Ascomycota</taxon>
        <taxon>Pezizomycotina</taxon>
        <taxon>Dothideomycetes</taxon>
        <taxon>Pleosporomycetidae</taxon>
        <taxon>Pleosporales</taxon>
        <taxon>Pleosporineae</taxon>
        <taxon>Leptosphaeriaceae</taxon>
        <taxon>Plenodomus</taxon>
        <taxon>Plenodomus lingam/Leptosphaeria maculans species complex</taxon>
    </lineage>
</organism>
<feature type="region of interest" description="Disordered" evidence="1">
    <location>
        <begin position="267"/>
        <end position="291"/>
    </location>
</feature>
<dbReference type="Proteomes" id="UP000002668">
    <property type="component" value="Genome"/>
</dbReference>
<feature type="region of interest" description="Disordered" evidence="1">
    <location>
        <begin position="363"/>
        <end position="434"/>
    </location>
</feature>
<dbReference type="InParanoid" id="E5A0U3"/>
<dbReference type="Pfam" id="PF01822">
    <property type="entry name" value="WSC"/>
    <property type="match status" value="1"/>
</dbReference>
<dbReference type="InterPro" id="IPR002889">
    <property type="entry name" value="WSC_carb-bd"/>
</dbReference>
<keyword evidence="3" id="KW-0732">Signal</keyword>
<keyword evidence="2" id="KW-0472">Membrane</keyword>
<dbReference type="eggNOG" id="KOG4157">
    <property type="taxonomic scope" value="Eukaryota"/>
</dbReference>
<feature type="compositionally biased region" description="Basic and acidic residues" evidence="1">
    <location>
        <begin position="450"/>
        <end position="466"/>
    </location>
</feature>
<reference evidence="6" key="1">
    <citation type="journal article" date="2011" name="Nat. Commun.">
        <title>Effector diversification within compartments of the Leptosphaeria maculans genome affected by Repeat-Induced Point mutations.</title>
        <authorList>
            <person name="Rouxel T."/>
            <person name="Grandaubert J."/>
            <person name="Hane J.K."/>
            <person name="Hoede C."/>
            <person name="van de Wouw A.P."/>
            <person name="Couloux A."/>
            <person name="Dominguez V."/>
            <person name="Anthouard V."/>
            <person name="Bally P."/>
            <person name="Bourras S."/>
            <person name="Cozijnsen A.J."/>
            <person name="Ciuffetti L.M."/>
            <person name="Degrave A."/>
            <person name="Dilmaghani A."/>
            <person name="Duret L."/>
            <person name="Fudal I."/>
            <person name="Goodwin S.B."/>
            <person name="Gout L."/>
            <person name="Glaser N."/>
            <person name="Linglin J."/>
            <person name="Kema G.H.J."/>
            <person name="Lapalu N."/>
            <person name="Lawrence C.B."/>
            <person name="May K."/>
            <person name="Meyer M."/>
            <person name="Ollivier B."/>
            <person name="Poulain J."/>
            <person name="Schoch C.L."/>
            <person name="Simon A."/>
            <person name="Spatafora J.W."/>
            <person name="Stachowiak A."/>
            <person name="Turgeon B.G."/>
            <person name="Tyler B.M."/>
            <person name="Vincent D."/>
            <person name="Weissenbach J."/>
            <person name="Amselem J."/>
            <person name="Quesneville H."/>
            <person name="Oliver R.P."/>
            <person name="Wincker P."/>
            <person name="Balesdent M.-H."/>
            <person name="Howlett B.J."/>
        </authorList>
    </citation>
    <scope>NUCLEOTIDE SEQUENCE [LARGE SCALE GENOMIC DNA]</scope>
    <source>
        <strain evidence="6">JN3 / isolate v23.1.3 / race Av1-4-5-6-7-8</strain>
    </source>
</reference>
<feature type="region of interest" description="Disordered" evidence="1">
    <location>
        <begin position="307"/>
        <end position="327"/>
    </location>
</feature>
<feature type="chain" id="PRO_5003192334" description="WSC domain-containing protein" evidence="3">
    <location>
        <begin position="30"/>
        <end position="479"/>
    </location>
</feature>
<keyword evidence="2" id="KW-0812">Transmembrane</keyword>
<dbReference type="PROSITE" id="PS51212">
    <property type="entry name" value="WSC"/>
    <property type="match status" value="1"/>
</dbReference>
<dbReference type="HOGENOM" id="CLU_024893_2_0_1"/>
<dbReference type="AlphaFoldDB" id="E5A0U3"/>
<dbReference type="OrthoDB" id="2537459at2759"/>
<feature type="compositionally biased region" description="Polar residues" evidence="1">
    <location>
        <begin position="397"/>
        <end position="407"/>
    </location>
</feature>
<evidence type="ECO:0000256" key="2">
    <source>
        <dbReference type="SAM" id="Phobius"/>
    </source>
</evidence>
<feature type="region of interest" description="Disordered" evidence="1">
    <location>
        <begin position="449"/>
        <end position="479"/>
    </location>
</feature>
<dbReference type="OMA" id="QIDPRMD"/>
<feature type="transmembrane region" description="Helical" evidence="2">
    <location>
        <begin position="332"/>
        <end position="355"/>
    </location>
</feature>
<feature type="compositionally biased region" description="Polar residues" evidence="1">
    <location>
        <begin position="373"/>
        <end position="382"/>
    </location>
</feature>
<dbReference type="EMBL" id="FP929131">
    <property type="protein sequence ID" value="CBX97239.1"/>
    <property type="molecule type" value="Genomic_DNA"/>
</dbReference>
<feature type="region of interest" description="Disordered" evidence="1">
    <location>
        <begin position="120"/>
        <end position="161"/>
    </location>
</feature>
<evidence type="ECO:0000313" key="5">
    <source>
        <dbReference type="EMBL" id="CBX97239.1"/>
    </source>
</evidence>
<feature type="compositionally biased region" description="Polar residues" evidence="1">
    <location>
        <begin position="267"/>
        <end position="280"/>
    </location>
</feature>
<feature type="compositionally biased region" description="Low complexity" evidence="1">
    <location>
        <begin position="120"/>
        <end position="136"/>
    </location>
</feature>
<evidence type="ECO:0000259" key="4">
    <source>
        <dbReference type="PROSITE" id="PS51212"/>
    </source>
</evidence>
<evidence type="ECO:0000256" key="1">
    <source>
        <dbReference type="SAM" id="MobiDB-lite"/>
    </source>
</evidence>
<keyword evidence="2" id="KW-1133">Transmembrane helix</keyword>
<dbReference type="Gene3D" id="1.20.5.510">
    <property type="entry name" value="Single helix bin"/>
    <property type="match status" value="1"/>
</dbReference>
<proteinExistence type="predicted"/>
<feature type="compositionally biased region" description="Low complexity" evidence="1">
    <location>
        <begin position="281"/>
        <end position="291"/>
    </location>
</feature>
<feature type="compositionally biased region" description="Polar residues" evidence="1">
    <location>
        <begin position="315"/>
        <end position="327"/>
    </location>
</feature>
<name>E5A0U3_LEPMJ</name>
<dbReference type="SMART" id="SM00321">
    <property type="entry name" value="WSC"/>
    <property type="match status" value="1"/>
</dbReference>
<feature type="signal peptide" evidence="3">
    <location>
        <begin position="1"/>
        <end position="29"/>
    </location>
</feature>
<dbReference type="STRING" id="985895.E5A0U3"/>
<gene>
    <name evidence="5" type="ORF">LEMA_P103700.1</name>
</gene>
<keyword evidence="6" id="KW-1185">Reference proteome</keyword>
<accession>E5A0U3</accession>
<evidence type="ECO:0000313" key="6">
    <source>
        <dbReference type="Proteomes" id="UP000002668"/>
    </source>
</evidence>
<dbReference type="VEuPathDB" id="FungiDB:LEMA_P103700.1"/>